<protein>
    <submittedName>
        <fullName evidence="10">MFS transporter</fullName>
    </submittedName>
</protein>
<evidence type="ECO:0000256" key="1">
    <source>
        <dbReference type="ARBA" id="ARBA00004651"/>
    </source>
</evidence>
<feature type="transmembrane region" description="Helical" evidence="8">
    <location>
        <begin position="52"/>
        <end position="72"/>
    </location>
</feature>
<evidence type="ECO:0000256" key="4">
    <source>
        <dbReference type="ARBA" id="ARBA00022475"/>
    </source>
</evidence>
<feature type="transmembrane region" description="Helical" evidence="8">
    <location>
        <begin position="252"/>
        <end position="271"/>
    </location>
</feature>
<reference evidence="10" key="1">
    <citation type="submission" date="2020-11" db="EMBL/GenBank/DDBJ databases">
        <title>Azospira inquinata sp. nov.</title>
        <authorList>
            <person name="Moe W.M."/>
            <person name="Mikes M.C."/>
        </authorList>
    </citation>
    <scope>NUCLEOTIDE SEQUENCE</scope>
    <source>
        <strain evidence="10">Azo-3</strain>
    </source>
</reference>
<dbReference type="KEGG" id="aiq:Azoinq_12030"/>
<feature type="transmembrane region" description="Helical" evidence="8">
    <location>
        <begin position="309"/>
        <end position="332"/>
    </location>
</feature>
<proteinExistence type="inferred from homology"/>
<gene>
    <name evidence="10" type="ORF">Azoinq_12030</name>
</gene>
<evidence type="ECO:0000259" key="9">
    <source>
        <dbReference type="PROSITE" id="PS50850"/>
    </source>
</evidence>
<name>A0A975XUA3_9RHOO</name>
<feature type="transmembrane region" description="Helical" evidence="8">
    <location>
        <begin position="283"/>
        <end position="303"/>
    </location>
</feature>
<dbReference type="GO" id="GO:0005886">
    <property type="term" value="C:plasma membrane"/>
    <property type="evidence" value="ECO:0007669"/>
    <property type="project" value="UniProtKB-SubCell"/>
</dbReference>
<sequence>MFAAALRQSLLGNGGQASRPIVWLIGFFAFLNVYSMQSVLPLVMGDFHASPVQAGATVGATVLAVALVSPFMGMLSDALGRKRILCISLFALTLPTALIPAMGSLTLVVVMRFLQGLAIPGIVVVLMAYIAEEFRSGGVARMTTAYVGGTVMGGFCGRFITGHAGHLLGWRGAFVTLAVMNFLGALLALWLLPPSRHFVANRDVGGAFRTLGHHLHNPRLLAACAVGFCVLFSLVGTFTYVNVLLAYPPFNLSAAGLANVFCVYLVGVVVTPMAGKVIVRIGFLRSLLGALSLSAAGLALTLLPSLGTVIVGLAICSSGVFICQSATISFIADSVSEGRSLATGLYNMSYYAGGAVGAWLAGLAFEAWGWSGSVLSIFVVQLVAGGIAWQGWRRPKTVQA</sequence>
<dbReference type="EMBL" id="CP064782">
    <property type="protein sequence ID" value="QWT48572.1"/>
    <property type="molecule type" value="Genomic_DNA"/>
</dbReference>
<keyword evidence="11" id="KW-1185">Reference proteome</keyword>
<dbReference type="Pfam" id="PF07690">
    <property type="entry name" value="MFS_1"/>
    <property type="match status" value="1"/>
</dbReference>
<comment type="subcellular location">
    <subcellularLocation>
        <location evidence="1">Cell membrane</location>
        <topology evidence="1">Multi-pass membrane protein</topology>
    </subcellularLocation>
</comment>
<evidence type="ECO:0000256" key="5">
    <source>
        <dbReference type="ARBA" id="ARBA00022692"/>
    </source>
</evidence>
<keyword evidence="4" id="KW-1003">Cell membrane</keyword>
<dbReference type="InterPro" id="IPR005829">
    <property type="entry name" value="Sugar_transporter_CS"/>
</dbReference>
<dbReference type="PANTHER" id="PTHR43271:SF2">
    <property type="entry name" value="BLL2771 PROTEIN"/>
    <property type="match status" value="1"/>
</dbReference>
<feature type="transmembrane region" description="Helical" evidence="8">
    <location>
        <begin position="220"/>
        <end position="240"/>
    </location>
</feature>
<dbReference type="PROSITE" id="PS00216">
    <property type="entry name" value="SUGAR_TRANSPORT_1"/>
    <property type="match status" value="1"/>
</dbReference>
<dbReference type="PANTHER" id="PTHR43271">
    <property type="entry name" value="BLL2771 PROTEIN"/>
    <property type="match status" value="1"/>
</dbReference>
<feature type="transmembrane region" description="Helical" evidence="8">
    <location>
        <begin position="368"/>
        <end position="389"/>
    </location>
</feature>
<feature type="transmembrane region" description="Helical" evidence="8">
    <location>
        <begin position="109"/>
        <end position="131"/>
    </location>
</feature>
<evidence type="ECO:0000256" key="8">
    <source>
        <dbReference type="SAM" id="Phobius"/>
    </source>
</evidence>
<comment type="similarity">
    <text evidence="2">Belongs to the major facilitator superfamily.</text>
</comment>
<keyword evidence="3" id="KW-0813">Transport</keyword>
<organism evidence="10 11">
    <name type="scientific">Azospira inquinata</name>
    <dbReference type="NCBI Taxonomy" id="2785627"/>
    <lineage>
        <taxon>Bacteria</taxon>
        <taxon>Pseudomonadati</taxon>
        <taxon>Pseudomonadota</taxon>
        <taxon>Betaproteobacteria</taxon>
        <taxon>Rhodocyclales</taxon>
        <taxon>Rhodocyclaceae</taxon>
        <taxon>Azospira</taxon>
    </lineage>
</organism>
<accession>A0A975XUA3</accession>
<dbReference type="AlphaFoldDB" id="A0A975XUA3"/>
<evidence type="ECO:0000256" key="2">
    <source>
        <dbReference type="ARBA" id="ARBA00008335"/>
    </source>
</evidence>
<feature type="domain" description="Major facilitator superfamily (MFS) profile" evidence="9">
    <location>
        <begin position="18"/>
        <end position="396"/>
    </location>
</feature>
<feature type="transmembrane region" description="Helical" evidence="8">
    <location>
        <begin position="173"/>
        <end position="192"/>
    </location>
</feature>
<dbReference type="InterPro" id="IPR011701">
    <property type="entry name" value="MFS"/>
</dbReference>
<dbReference type="GO" id="GO:0022857">
    <property type="term" value="F:transmembrane transporter activity"/>
    <property type="evidence" value="ECO:0007669"/>
    <property type="project" value="InterPro"/>
</dbReference>
<keyword evidence="5 8" id="KW-0812">Transmembrane</keyword>
<dbReference type="PROSITE" id="PS50850">
    <property type="entry name" value="MFS"/>
    <property type="match status" value="1"/>
</dbReference>
<evidence type="ECO:0000256" key="3">
    <source>
        <dbReference type="ARBA" id="ARBA00022448"/>
    </source>
</evidence>
<keyword evidence="7 8" id="KW-0472">Membrane</keyword>
<keyword evidence="6 8" id="KW-1133">Transmembrane helix</keyword>
<feature type="transmembrane region" description="Helical" evidence="8">
    <location>
        <begin position="143"/>
        <end position="161"/>
    </location>
</feature>
<feature type="transmembrane region" description="Helical" evidence="8">
    <location>
        <begin position="21"/>
        <end position="40"/>
    </location>
</feature>
<dbReference type="Proteomes" id="UP000683428">
    <property type="component" value="Chromosome"/>
</dbReference>
<dbReference type="InterPro" id="IPR020846">
    <property type="entry name" value="MFS_dom"/>
</dbReference>
<evidence type="ECO:0000256" key="6">
    <source>
        <dbReference type="ARBA" id="ARBA00022989"/>
    </source>
</evidence>
<dbReference type="CDD" id="cd17324">
    <property type="entry name" value="MFS_NepI_like"/>
    <property type="match status" value="1"/>
</dbReference>
<feature type="transmembrane region" description="Helical" evidence="8">
    <location>
        <begin position="84"/>
        <end position="103"/>
    </location>
</feature>
<feature type="transmembrane region" description="Helical" evidence="8">
    <location>
        <begin position="344"/>
        <end position="362"/>
    </location>
</feature>
<evidence type="ECO:0000313" key="11">
    <source>
        <dbReference type="Proteomes" id="UP000683428"/>
    </source>
</evidence>
<evidence type="ECO:0000313" key="10">
    <source>
        <dbReference type="EMBL" id="QWT48572.1"/>
    </source>
</evidence>
<dbReference type="RefSeq" id="WP_216128752.1">
    <property type="nucleotide sequence ID" value="NZ_CP064782.1"/>
</dbReference>
<evidence type="ECO:0000256" key="7">
    <source>
        <dbReference type="ARBA" id="ARBA00023136"/>
    </source>
</evidence>